<reference evidence="2" key="1">
    <citation type="journal article" date="2019" name="Int. J. Syst. Evol. Microbiol.">
        <title>The Global Catalogue of Microorganisms (GCM) 10K type strain sequencing project: providing services to taxonomists for standard genome sequencing and annotation.</title>
        <authorList>
            <consortium name="The Broad Institute Genomics Platform"/>
            <consortium name="The Broad Institute Genome Sequencing Center for Infectious Disease"/>
            <person name="Wu L."/>
            <person name="Ma J."/>
        </authorList>
    </citation>
    <scope>NUCLEOTIDE SEQUENCE [LARGE SCALE GENOMIC DNA]</scope>
    <source>
        <strain evidence="2">JCM 17841</strain>
    </source>
</reference>
<evidence type="ECO:0000313" key="2">
    <source>
        <dbReference type="Proteomes" id="UP001501243"/>
    </source>
</evidence>
<evidence type="ECO:0000313" key="1">
    <source>
        <dbReference type="EMBL" id="GAA4505381.1"/>
    </source>
</evidence>
<organism evidence="1 2">
    <name type="scientific">Hymenobacter ginsengisoli</name>
    <dbReference type="NCBI Taxonomy" id="1051626"/>
    <lineage>
        <taxon>Bacteria</taxon>
        <taxon>Pseudomonadati</taxon>
        <taxon>Bacteroidota</taxon>
        <taxon>Cytophagia</taxon>
        <taxon>Cytophagales</taxon>
        <taxon>Hymenobacteraceae</taxon>
        <taxon>Hymenobacter</taxon>
    </lineage>
</organism>
<protein>
    <recommendedName>
        <fullName evidence="3">Lipoprotein</fullName>
    </recommendedName>
</protein>
<dbReference type="EMBL" id="BAABGQ010000008">
    <property type="protein sequence ID" value="GAA4505381.1"/>
    <property type="molecule type" value="Genomic_DNA"/>
</dbReference>
<gene>
    <name evidence="1" type="ORF">GCM10023172_33180</name>
</gene>
<accession>A0ABP8QLF6</accession>
<dbReference type="PROSITE" id="PS51257">
    <property type="entry name" value="PROKAR_LIPOPROTEIN"/>
    <property type="match status" value="1"/>
</dbReference>
<evidence type="ECO:0008006" key="3">
    <source>
        <dbReference type="Google" id="ProtNLM"/>
    </source>
</evidence>
<keyword evidence="2" id="KW-1185">Reference proteome</keyword>
<dbReference type="Proteomes" id="UP001501243">
    <property type="component" value="Unassembled WGS sequence"/>
</dbReference>
<name>A0ABP8QLF6_9BACT</name>
<comment type="caution">
    <text evidence="1">The sequence shown here is derived from an EMBL/GenBank/DDBJ whole genome shotgun (WGS) entry which is preliminary data.</text>
</comment>
<sequence>MKLMLNISLLLILAACDNKKSFDNQLSAANIVENTHAKNKLTQILPIIVFNKADVDNDSIFIGKNLRGKAYELTTVFKQGRYNHLNYNYFKVLATKNNISYSMNLSAFQSNRKNLISKTFVNKDTTSFVINKYALTTSYHQKRLVYELTFFLRNHFMKGGISYDTIMINRVFLYAAPK</sequence>
<proteinExistence type="predicted"/>